<keyword evidence="3" id="KW-1185">Reference proteome</keyword>
<gene>
    <name evidence="2" type="ORF">SAMN05216243_2884</name>
</gene>
<evidence type="ECO:0008006" key="4">
    <source>
        <dbReference type="Google" id="ProtNLM"/>
    </source>
</evidence>
<evidence type="ECO:0000313" key="3">
    <source>
        <dbReference type="Proteomes" id="UP000198694"/>
    </source>
</evidence>
<name>A0A1G9BAB4_9BACI</name>
<keyword evidence="1" id="KW-1133">Transmembrane helix</keyword>
<evidence type="ECO:0000313" key="2">
    <source>
        <dbReference type="EMBL" id="SDK35990.1"/>
    </source>
</evidence>
<evidence type="ECO:0000256" key="1">
    <source>
        <dbReference type="SAM" id="Phobius"/>
    </source>
</evidence>
<dbReference type="EMBL" id="FNFL01000005">
    <property type="protein sequence ID" value="SDK35990.1"/>
    <property type="molecule type" value="Genomic_DNA"/>
</dbReference>
<dbReference type="RefSeq" id="WP_093215571.1">
    <property type="nucleotide sequence ID" value="NZ_FNFL01000005.1"/>
</dbReference>
<feature type="transmembrane region" description="Helical" evidence="1">
    <location>
        <begin position="12"/>
        <end position="31"/>
    </location>
</feature>
<accession>A0A1G9BAB4</accession>
<organism evidence="2 3">
    <name type="scientific">Sediminibacillus albus</name>
    <dbReference type="NCBI Taxonomy" id="407036"/>
    <lineage>
        <taxon>Bacteria</taxon>
        <taxon>Bacillati</taxon>
        <taxon>Bacillota</taxon>
        <taxon>Bacilli</taxon>
        <taxon>Bacillales</taxon>
        <taxon>Bacillaceae</taxon>
        <taxon>Sediminibacillus</taxon>
    </lineage>
</organism>
<dbReference type="AlphaFoldDB" id="A0A1G9BAB4"/>
<sequence length="103" mass="11622">MFNKSVKAKLFTSLLLVSIIPLILISSLLYFSTNQGLENIVQKNLLSSKETISTQLNNTSEELLELTQSYAKNPDVIEAFRNGDRQALTSVVQPIFERLQTVY</sequence>
<reference evidence="2 3" key="1">
    <citation type="submission" date="2016-10" db="EMBL/GenBank/DDBJ databases">
        <authorList>
            <person name="de Groot N.N."/>
        </authorList>
    </citation>
    <scope>NUCLEOTIDE SEQUENCE [LARGE SCALE GENOMIC DNA]</scope>
    <source>
        <strain evidence="2 3">CGMCC 1.6502</strain>
    </source>
</reference>
<protein>
    <recommendedName>
        <fullName evidence="4">Methyl-accepting chemotaxis protein</fullName>
    </recommendedName>
</protein>
<dbReference type="STRING" id="407036.SAMN05216243_2884"/>
<proteinExistence type="predicted"/>
<keyword evidence="1" id="KW-0812">Transmembrane</keyword>
<keyword evidence="1" id="KW-0472">Membrane</keyword>
<dbReference type="Proteomes" id="UP000198694">
    <property type="component" value="Unassembled WGS sequence"/>
</dbReference>